<proteinExistence type="predicted"/>
<feature type="non-terminal residue" evidence="1">
    <location>
        <position position="64"/>
    </location>
</feature>
<keyword evidence="2" id="KW-1185">Reference proteome</keyword>
<dbReference type="AlphaFoldDB" id="A0A699ZFK4"/>
<reference evidence="1 2" key="1">
    <citation type="submission" date="2020-02" db="EMBL/GenBank/DDBJ databases">
        <title>Draft genome sequence of Haematococcus lacustris strain NIES-144.</title>
        <authorList>
            <person name="Morimoto D."/>
            <person name="Nakagawa S."/>
            <person name="Yoshida T."/>
            <person name="Sawayama S."/>
        </authorList>
    </citation>
    <scope>NUCLEOTIDE SEQUENCE [LARGE SCALE GENOMIC DNA]</scope>
    <source>
        <strain evidence="1 2">NIES-144</strain>
    </source>
</reference>
<comment type="caution">
    <text evidence="1">The sequence shown here is derived from an EMBL/GenBank/DDBJ whole genome shotgun (WGS) entry which is preliminary data.</text>
</comment>
<gene>
    <name evidence="1" type="ORF">HaLaN_18827</name>
</gene>
<name>A0A699ZFK4_HAELA</name>
<protein>
    <submittedName>
        <fullName evidence="1">Uncharacterized protein</fullName>
    </submittedName>
</protein>
<evidence type="ECO:0000313" key="1">
    <source>
        <dbReference type="EMBL" id="GFH21507.1"/>
    </source>
</evidence>
<dbReference type="Proteomes" id="UP000485058">
    <property type="component" value="Unassembled WGS sequence"/>
</dbReference>
<organism evidence="1 2">
    <name type="scientific">Haematococcus lacustris</name>
    <name type="common">Green alga</name>
    <name type="synonym">Haematococcus pluvialis</name>
    <dbReference type="NCBI Taxonomy" id="44745"/>
    <lineage>
        <taxon>Eukaryota</taxon>
        <taxon>Viridiplantae</taxon>
        <taxon>Chlorophyta</taxon>
        <taxon>core chlorophytes</taxon>
        <taxon>Chlorophyceae</taxon>
        <taxon>CS clade</taxon>
        <taxon>Chlamydomonadales</taxon>
        <taxon>Haematococcaceae</taxon>
        <taxon>Haematococcus</taxon>
    </lineage>
</organism>
<sequence length="64" mass="7164">MVLRSCVEIRRMSAYQLHPTPQGVWRQYRLGLRLGDGSSADATAGRCLVPARGLLPKAWSLLRQ</sequence>
<feature type="non-terminal residue" evidence="1">
    <location>
        <position position="1"/>
    </location>
</feature>
<dbReference type="EMBL" id="BLLF01001843">
    <property type="protein sequence ID" value="GFH21507.1"/>
    <property type="molecule type" value="Genomic_DNA"/>
</dbReference>
<evidence type="ECO:0000313" key="2">
    <source>
        <dbReference type="Proteomes" id="UP000485058"/>
    </source>
</evidence>
<accession>A0A699ZFK4</accession>